<evidence type="ECO:0000256" key="1">
    <source>
        <dbReference type="SAM" id="SignalP"/>
    </source>
</evidence>
<dbReference type="Gene3D" id="3.40.50.10910">
    <property type="entry name" value="Amidohydrolase"/>
    <property type="match status" value="1"/>
</dbReference>
<dbReference type="SUPFAM" id="SSF51556">
    <property type="entry name" value="Metallo-dependent hydrolases"/>
    <property type="match status" value="1"/>
</dbReference>
<dbReference type="PANTHER" id="PTHR43135">
    <property type="entry name" value="ALPHA-D-RIBOSE 1-METHYLPHOSPHONATE 5-TRIPHOSPHATE DIPHOSPHATASE"/>
    <property type="match status" value="1"/>
</dbReference>
<keyword evidence="1" id="KW-0732">Signal</keyword>
<dbReference type="InterPro" id="IPR011059">
    <property type="entry name" value="Metal-dep_hydrolase_composite"/>
</dbReference>
<dbReference type="InterPro" id="IPR032466">
    <property type="entry name" value="Metal_Hydrolase"/>
</dbReference>
<keyword evidence="4" id="KW-1185">Reference proteome</keyword>
<dbReference type="Proteomes" id="UP000294814">
    <property type="component" value="Unassembled WGS sequence"/>
</dbReference>
<dbReference type="EMBL" id="SMLG01000001">
    <property type="protein sequence ID" value="TDE46978.1"/>
    <property type="molecule type" value="Genomic_DNA"/>
</dbReference>
<dbReference type="Gene3D" id="1.20.58.520">
    <property type="entry name" value="Amidohydrolase"/>
    <property type="match status" value="1"/>
</dbReference>
<dbReference type="Gene3D" id="3.30.110.90">
    <property type="entry name" value="Amidohydrolase"/>
    <property type="match status" value="2"/>
</dbReference>
<dbReference type="AlphaFoldDB" id="A0A4R5FDQ7"/>
<dbReference type="InterPro" id="IPR006680">
    <property type="entry name" value="Amidohydro-rel"/>
</dbReference>
<dbReference type="Gene3D" id="2.30.40.10">
    <property type="entry name" value="Urease, subunit C, domain 1"/>
    <property type="match status" value="2"/>
</dbReference>
<evidence type="ECO:0000313" key="4">
    <source>
        <dbReference type="Proteomes" id="UP000294814"/>
    </source>
</evidence>
<sequence length="483" mass="54299">MPKKLLALCLVFIFTITLHSQNNQQKTNSQWLIKNTNVVDVLSGKILKNRNILIESNKIIAISKKNKNYDNVPASNQIDASNKYVIPGLWDNHIHIEGENLVEDNLALFPVYLAYGITTVRDCASDLGEKVLSWRDQINSGSLLGPTIFTAGRKLEGINSIWKGDLEISNESELHLMLDKLDNYKVDFIKITESTLDGSLYTKSVLAAHNRGYLVSGHIPSNVSIETLIDNGLSSIEHASYVLRLGSDENEIISKLNSKEITKSQAEQLYYKNFNQEKAISNYKKLAKKGMTVTPTLIGGKQLAYLDENDHKNDAYLQYLTKRFTDNYQWRIGRMAGETAEQKQQKKDKYKRIAQQVPLMQKAGVTILAGSDSAALNTFVYPAAALTEELELFQNAGMQPKDILKTATINGAKFLKKSDTMGSVNEGKIADLVILNENPLIDIRAVNKVYGVFTKGQYFDRENLNNMLEIAKNKKIELDEKRK</sequence>
<dbReference type="SUPFAM" id="SSF51338">
    <property type="entry name" value="Composite domain of metallo-dependent hydrolases"/>
    <property type="match status" value="1"/>
</dbReference>
<dbReference type="OrthoDB" id="9815657at2"/>
<proteinExistence type="predicted"/>
<feature type="chain" id="PRO_5020537175" evidence="1">
    <location>
        <begin position="21"/>
        <end position="483"/>
    </location>
</feature>
<dbReference type="GO" id="GO:0016810">
    <property type="term" value="F:hydrolase activity, acting on carbon-nitrogen (but not peptide) bonds"/>
    <property type="evidence" value="ECO:0007669"/>
    <property type="project" value="InterPro"/>
</dbReference>
<dbReference type="RefSeq" id="WP_131914915.1">
    <property type="nucleotide sequence ID" value="NZ_SMLG01000001.1"/>
</dbReference>
<dbReference type="PANTHER" id="PTHR43135:SF3">
    <property type="entry name" value="ALPHA-D-RIBOSE 1-METHYLPHOSPHONATE 5-TRIPHOSPHATE DIPHOSPHATASE"/>
    <property type="match status" value="1"/>
</dbReference>
<dbReference type="InterPro" id="IPR051781">
    <property type="entry name" value="Metallo-dep_Hydrolase"/>
</dbReference>
<organism evidence="3 4">
    <name type="scientific">Flavobacterium rhamnosiphilum</name>
    <dbReference type="NCBI Taxonomy" id="2541724"/>
    <lineage>
        <taxon>Bacteria</taxon>
        <taxon>Pseudomonadati</taxon>
        <taxon>Bacteroidota</taxon>
        <taxon>Flavobacteriia</taxon>
        <taxon>Flavobacteriales</taxon>
        <taxon>Flavobacteriaceae</taxon>
        <taxon>Flavobacterium</taxon>
    </lineage>
</organism>
<comment type="caution">
    <text evidence="3">The sequence shown here is derived from an EMBL/GenBank/DDBJ whole genome shotgun (WGS) entry which is preliminary data.</text>
</comment>
<feature type="signal peptide" evidence="1">
    <location>
        <begin position="1"/>
        <end position="20"/>
    </location>
</feature>
<feature type="domain" description="Amidohydrolase-related" evidence="2">
    <location>
        <begin position="84"/>
        <end position="457"/>
    </location>
</feature>
<gene>
    <name evidence="3" type="ORF">E0I26_02510</name>
</gene>
<keyword evidence="3" id="KW-0378">Hydrolase</keyword>
<dbReference type="Pfam" id="PF01979">
    <property type="entry name" value="Amidohydro_1"/>
    <property type="match status" value="1"/>
</dbReference>
<reference evidence="3 4" key="1">
    <citation type="submission" date="2019-03" db="EMBL/GenBank/DDBJ databases">
        <title>Novel species of Flavobacterium.</title>
        <authorList>
            <person name="Liu Q."/>
            <person name="Xin Y.-H."/>
        </authorList>
    </citation>
    <scope>NUCLEOTIDE SEQUENCE [LARGE SCALE GENOMIC DNA]</scope>
    <source>
        <strain evidence="3 4">LB3P52</strain>
    </source>
</reference>
<evidence type="ECO:0000259" key="2">
    <source>
        <dbReference type="Pfam" id="PF01979"/>
    </source>
</evidence>
<protein>
    <submittedName>
        <fullName evidence="3">Amidohydrolase</fullName>
    </submittedName>
</protein>
<accession>A0A4R5FDQ7</accession>
<name>A0A4R5FDQ7_9FLAO</name>
<evidence type="ECO:0000313" key="3">
    <source>
        <dbReference type="EMBL" id="TDE46978.1"/>
    </source>
</evidence>